<reference evidence="1 2" key="1">
    <citation type="submission" date="2023-03" db="EMBL/GenBank/DDBJ databases">
        <title>Bacillus Genome Sequencing.</title>
        <authorList>
            <person name="Dunlap C."/>
        </authorList>
    </citation>
    <scope>NUCLEOTIDE SEQUENCE [LARGE SCALE GENOMIC DNA]</scope>
    <source>
        <strain evidence="1 2">B-23453</strain>
    </source>
</reference>
<proteinExistence type="predicted"/>
<accession>A0ABU6MQC1</accession>
<name>A0ABU6MQC1_9BACI</name>
<gene>
    <name evidence="1" type="ORF">P4T90_19535</name>
</gene>
<dbReference type="RefSeq" id="WP_066262436.1">
    <property type="nucleotide sequence ID" value="NZ_JARMAB010000030.1"/>
</dbReference>
<dbReference type="InterPro" id="IPR029033">
    <property type="entry name" value="His_PPase_superfam"/>
</dbReference>
<dbReference type="CDD" id="cd07067">
    <property type="entry name" value="HP_PGM_like"/>
    <property type="match status" value="1"/>
</dbReference>
<dbReference type="InterPro" id="IPR013078">
    <property type="entry name" value="His_Pase_superF_clade-1"/>
</dbReference>
<dbReference type="PANTHER" id="PTHR48100:SF1">
    <property type="entry name" value="HISTIDINE PHOSPHATASE FAMILY PROTEIN-RELATED"/>
    <property type="match status" value="1"/>
</dbReference>
<sequence length="180" mass="20663">MKTIYFIRHAQAEGQPREARLTKKGEEQAQQLAEFLNDKQIDCIYSSPFERALSTIQPFAALQGLEVKKDKRLEERVLSSNMHPDWKEMLRLSFEDFTLVYDGGESCGSGFERAGSILDEAITGKSENIVFVTHGNLMTLLLRHIDSCFGVTELFSLTNPDVYEINIDETGRQWKRIWLQ</sequence>
<dbReference type="SUPFAM" id="SSF53254">
    <property type="entry name" value="Phosphoglycerate mutase-like"/>
    <property type="match status" value="1"/>
</dbReference>
<dbReference type="Pfam" id="PF00300">
    <property type="entry name" value="His_Phos_1"/>
    <property type="match status" value="1"/>
</dbReference>
<dbReference type="PANTHER" id="PTHR48100">
    <property type="entry name" value="BROAD-SPECIFICITY PHOSPHATASE YOR283W-RELATED"/>
    <property type="match status" value="1"/>
</dbReference>
<protein>
    <submittedName>
        <fullName evidence="1">Histidine phosphatase family protein</fullName>
    </submittedName>
</protein>
<dbReference type="Proteomes" id="UP001341444">
    <property type="component" value="Unassembled WGS sequence"/>
</dbReference>
<evidence type="ECO:0000313" key="2">
    <source>
        <dbReference type="Proteomes" id="UP001341444"/>
    </source>
</evidence>
<dbReference type="EMBL" id="JARMAB010000030">
    <property type="protein sequence ID" value="MED1205245.1"/>
    <property type="molecule type" value="Genomic_DNA"/>
</dbReference>
<organism evidence="1 2">
    <name type="scientific">Heyndrickxia acidicola</name>
    <dbReference type="NCBI Taxonomy" id="209389"/>
    <lineage>
        <taxon>Bacteria</taxon>
        <taxon>Bacillati</taxon>
        <taxon>Bacillota</taxon>
        <taxon>Bacilli</taxon>
        <taxon>Bacillales</taxon>
        <taxon>Bacillaceae</taxon>
        <taxon>Heyndrickxia</taxon>
    </lineage>
</organism>
<keyword evidence="2" id="KW-1185">Reference proteome</keyword>
<dbReference type="SMART" id="SM00855">
    <property type="entry name" value="PGAM"/>
    <property type="match status" value="1"/>
</dbReference>
<dbReference type="InterPro" id="IPR050275">
    <property type="entry name" value="PGM_Phosphatase"/>
</dbReference>
<comment type="caution">
    <text evidence="1">The sequence shown here is derived from an EMBL/GenBank/DDBJ whole genome shotgun (WGS) entry which is preliminary data.</text>
</comment>
<dbReference type="Gene3D" id="3.40.50.1240">
    <property type="entry name" value="Phosphoglycerate mutase-like"/>
    <property type="match status" value="1"/>
</dbReference>
<evidence type="ECO:0000313" key="1">
    <source>
        <dbReference type="EMBL" id="MED1205245.1"/>
    </source>
</evidence>